<accession>A0A7Z0J7Y7</accession>
<feature type="transmembrane region" description="Helical" evidence="5">
    <location>
        <begin position="251"/>
        <end position="274"/>
    </location>
</feature>
<evidence type="ECO:0000256" key="3">
    <source>
        <dbReference type="ARBA" id="ARBA00022989"/>
    </source>
</evidence>
<evidence type="ECO:0000256" key="5">
    <source>
        <dbReference type="SAM" id="Phobius"/>
    </source>
</evidence>
<keyword evidence="4 5" id="KW-0472">Membrane</keyword>
<dbReference type="EMBL" id="JACCFS010000001">
    <property type="protein sequence ID" value="NYJ32386.1"/>
    <property type="molecule type" value="Genomic_DNA"/>
</dbReference>
<feature type="transmembrane region" description="Helical" evidence="5">
    <location>
        <begin position="220"/>
        <end position="239"/>
    </location>
</feature>
<dbReference type="RefSeq" id="WP_179820175.1">
    <property type="nucleotide sequence ID" value="NZ_JACCFS010000001.1"/>
</dbReference>
<dbReference type="SUPFAM" id="SSF103473">
    <property type="entry name" value="MFS general substrate transporter"/>
    <property type="match status" value="1"/>
</dbReference>
<keyword evidence="8" id="KW-1185">Reference proteome</keyword>
<dbReference type="PROSITE" id="PS51257">
    <property type="entry name" value="PROKAR_LIPOPROTEIN"/>
    <property type="match status" value="1"/>
</dbReference>
<feature type="transmembrane region" description="Helical" evidence="5">
    <location>
        <begin position="50"/>
        <end position="69"/>
    </location>
</feature>
<feature type="transmembrane region" description="Helical" evidence="5">
    <location>
        <begin position="286"/>
        <end position="304"/>
    </location>
</feature>
<organism evidence="7 8">
    <name type="scientific">Nocardiopsis aegyptia</name>
    <dbReference type="NCBI Taxonomy" id="220378"/>
    <lineage>
        <taxon>Bacteria</taxon>
        <taxon>Bacillati</taxon>
        <taxon>Actinomycetota</taxon>
        <taxon>Actinomycetes</taxon>
        <taxon>Streptosporangiales</taxon>
        <taxon>Nocardiopsidaceae</taxon>
        <taxon>Nocardiopsis</taxon>
    </lineage>
</organism>
<dbReference type="InterPro" id="IPR011701">
    <property type="entry name" value="MFS"/>
</dbReference>
<dbReference type="InterPro" id="IPR020846">
    <property type="entry name" value="MFS_dom"/>
</dbReference>
<dbReference type="InterPro" id="IPR036259">
    <property type="entry name" value="MFS_trans_sf"/>
</dbReference>
<feature type="transmembrane region" description="Helical" evidence="5">
    <location>
        <begin position="373"/>
        <end position="395"/>
    </location>
</feature>
<dbReference type="InterPro" id="IPR050327">
    <property type="entry name" value="Proton-linked_MCT"/>
</dbReference>
<dbReference type="GO" id="GO:0022857">
    <property type="term" value="F:transmembrane transporter activity"/>
    <property type="evidence" value="ECO:0007669"/>
    <property type="project" value="InterPro"/>
</dbReference>
<feature type="transmembrane region" description="Helical" evidence="5">
    <location>
        <begin position="14"/>
        <end position="38"/>
    </location>
</feature>
<name>A0A7Z0J7Y7_9ACTN</name>
<feature type="transmembrane region" description="Helical" evidence="5">
    <location>
        <begin position="310"/>
        <end position="332"/>
    </location>
</feature>
<reference evidence="7 8" key="1">
    <citation type="submission" date="2020-07" db="EMBL/GenBank/DDBJ databases">
        <title>Sequencing the genomes of 1000 actinobacteria strains.</title>
        <authorList>
            <person name="Klenk H.-P."/>
        </authorList>
    </citation>
    <scope>NUCLEOTIDE SEQUENCE [LARGE SCALE GENOMIC DNA]</scope>
    <source>
        <strain evidence="7 8">DSM 44442</strain>
    </source>
</reference>
<feature type="transmembrane region" description="Helical" evidence="5">
    <location>
        <begin position="344"/>
        <end position="367"/>
    </location>
</feature>
<feature type="transmembrane region" description="Helical" evidence="5">
    <location>
        <begin position="145"/>
        <end position="165"/>
    </location>
</feature>
<dbReference type="GO" id="GO:0005886">
    <property type="term" value="C:plasma membrane"/>
    <property type="evidence" value="ECO:0007669"/>
    <property type="project" value="UniProtKB-SubCell"/>
</dbReference>
<dbReference type="Pfam" id="PF07690">
    <property type="entry name" value="MFS_1"/>
    <property type="match status" value="1"/>
</dbReference>
<dbReference type="PANTHER" id="PTHR11360">
    <property type="entry name" value="MONOCARBOXYLATE TRANSPORTER"/>
    <property type="match status" value="1"/>
</dbReference>
<dbReference type="Gene3D" id="1.20.1250.20">
    <property type="entry name" value="MFS general substrate transporter like domains"/>
    <property type="match status" value="2"/>
</dbReference>
<evidence type="ECO:0000313" key="8">
    <source>
        <dbReference type="Proteomes" id="UP000572051"/>
    </source>
</evidence>
<protein>
    <submittedName>
        <fullName evidence="7">MFS family permease</fullName>
    </submittedName>
</protein>
<dbReference type="PROSITE" id="PS50850">
    <property type="entry name" value="MFS"/>
    <property type="match status" value="1"/>
</dbReference>
<proteinExistence type="predicted"/>
<dbReference type="Proteomes" id="UP000572051">
    <property type="component" value="Unassembled WGS sequence"/>
</dbReference>
<evidence type="ECO:0000313" key="7">
    <source>
        <dbReference type="EMBL" id="NYJ32386.1"/>
    </source>
</evidence>
<feature type="domain" description="Major facilitator superfamily (MFS) profile" evidence="6">
    <location>
        <begin position="1"/>
        <end position="405"/>
    </location>
</feature>
<keyword evidence="2 5" id="KW-0812">Transmembrane</keyword>
<gene>
    <name evidence="7" type="ORF">HNR10_000267</name>
</gene>
<sequence length="418" mass="43460">MPSYPRFLVTERRWLASGFLLFGCSSFGQTFFVSLFSADIRAEHGLSHGAFGSLFMVATLASALVLTQVGRVVDLLPARTVVLVTVPLLAAGAAAMASATHVAVLVAALFALRLFGQGLMPHTAFTLTGRWFDRGRGRATSVSTLGLNTAEAVLPLLVVGAVAVAGWRETWWLVAAGLMVLLWPLAALTGRERVPGTGSGAAGARPPGGWTRRAALLDPAFHLLLAVMAAPALIGNTVFFHQAHLVESRGWAPALFASAFVVYAVLTVVFNLVGGFLVDRFTALRLTPVFLLPLACGLLVLAAAEGPWSVFAFMALYGVTNGLSLGLFGTVWPEVYGVRHLGSIRSVVVAVLVFASAAGPGAAGLLIDADVPFSAQVAALGAYCLAASAVAVQVVRTVRTRARARADDGVGDGIGVDG</sequence>
<feature type="transmembrane region" description="Helical" evidence="5">
    <location>
        <begin position="89"/>
        <end position="112"/>
    </location>
</feature>
<dbReference type="AlphaFoldDB" id="A0A7Z0J7Y7"/>
<dbReference type="PANTHER" id="PTHR11360:SF308">
    <property type="entry name" value="BLL3089 PROTEIN"/>
    <property type="match status" value="1"/>
</dbReference>
<feature type="transmembrane region" description="Helical" evidence="5">
    <location>
        <begin position="171"/>
        <end position="189"/>
    </location>
</feature>
<evidence type="ECO:0000256" key="4">
    <source>
        <dbReference type="ARBA" id="ARBA00023136"/>
    </source>
</evidence>
<keyword evidence="3 5" id="KW-1133">Transmembrane helix</keyword>
<evidence type="ECO:0000256" key="2">
    <source>
        <dbReference type="ARBA" id="ARBA00022692"/>
    </source>
</evidence>
<evidence type="ECO:0000256" key="1">
    <source>
        <dbReference type="ARBA" id="ARBA00004651"/>
    </source>
</evidence>
<comment type="caution">
    <text evidence="7">The sequence shown here is derived from an EMBL/GenBank/DDBJ whole genome shotgun (WGS) entry which is preliminary data.</text>
</comment>
<evidence type="ECO:0000259" key="6">
    <source>
        <dbReference type="PROSITE" id="PS50850"/>
    </source>
</evidence>
<comment type="subcellular location">
    <subcellularLocation>
        <location evidence="1">Cell membrane</location>
        <topology evidence="1">Multi-pass membrane protein</topology>
    </subcellularLocation>
</comment>